<dbReference type="SUPFAM" id="SSF51735">
    <property type="entry name" value="NAD(P)-binding Rossmann-fold domains"/>
    <property type="match status" value="1"/>
</dbReference>
<dbReference type="EMBL" id="DXGI01000052">
    <property type="protein sequence ID" value="HIW77800.1"/>
    <property type="molecule type" value="Genomic_DNA"/>
</dbReference>
<dbReference type="InterPro" id="IPR029036">
    <property type="entry name" value="P5CR_dimer"/>
</dbReference>
<dbReference type="EC" id="1.5.1.2" evidence="4 5"/>
<reference evidence="9" key="1">
    <citation type="journal article" date="2021" name="PeerJ">
        <title>Extensive microbial diversity within the chicken gut microbiome revealed by metagenomics and culture.</title>
        <authorList>
            <person name="Gilroy R."/>
            <person name="Ravi A."/>
            <person name="Getino M."/>
            <person name="Pursley I."/>
            <person name="Horton D.L."/>
            <person name="Alikhan N.F."/>
            <person name="Baker D."/>
            <person name="Gharbi K."/>
            <person name="Hall N."/>
            <person name="Watson M."/>
            <person name="Adriaenssens E.M."/>
            <person name="Foster-Nyarko E."/>
            <person name="Jarju S."/>
            <person name="Secka A."/>
            <person name="Antonio M."/>
            <person name="Oren A."/>
            <person name="Chaudhuri R.R."/>
            <person name="La Ragione R."/>
            <person name="Hildebrand F."/>
            <person name="Pallen M.J."/>
        </authorList>
    </citation>
    <scope>NUCLEOTIDE SEQUENCE</scope>
    <source>
        <strain evidence="9">ChiSxjej5B17-1746</strain>
    </source>
</reference>
<proteinExistence type="inferred from homology"/>
<sequence length="266" mass="27930">MDTPASLHNKRIGCIGCGNMGGAILGGLAGRPGLHLFGYNRTPKRLEPLLAKGVKPVADIPGLVAASDIVIIGVKPYLVAETLQAALPALRPESVVISIAAGVTLRDLREVVQNRCHVVRVMPNTPALVGSGVFAIEEDPQLPQPVLGMVLDLFSLIGQPIVLPEKKFNPFMALVGCGPAYVFHFMDALAEAGVTMGFTRQEAIDLVTQLFLGSARLAAVPGSHPAILREQVCSPAGVTIAAMNHLDRTAVRGHIIDAVLAAHAKS</sequence>
<dbReference type="InterPro" id="IPR028939">
    <property type="entry name" value="P5C_Rdtase_cat_N"/>
</dbReference>
<evidence type="ECO:0000313" key="10">
    <source>
        <dbReference type="Proteomes" id="UP000824264"/>
    </source>
</evidence>
<organism evidence="9 10">
    <name type="scientific">Candidatus Bilophila faecipullorum</name>
    <dbReference type="NCBI Taxonomy" id="2838482"/>
    <lineage>
        <taxon>Bacteria</taxon>
        <taxon>Pseudomonadati</taxon>
        <taxon>Thermodesulfobacteriota</taxon>
        <taxon>Desulfovibrionia</taxon>
        <taxon>Desulfovibrionales</taxon>
        <taxon>Desulfovibrionaceae</taxon>
        <taxon>Bilophila</taxon>
    </lineage>
</organism>
<dbReference type="PANTHER" id="PTHR11645">
    <property type="entry name" value="PYRROLINE-5-CARBOXYLATE REDUCTASE"/>
    <property type="match status" value="1"/>
</dbReference>
<evidence type="ECO:0000256" key="4">
    <source>
        <dbReference type="HAMAP-Rule" id="MF_01925"/>
    </source>
</evidence>
<evidence type="ECO:0000313" key="9">
    <source>
        <dbReference type="EMBL" id="HIW77800.1"/>
    </source>
</evidence>
<dbReference type="PIRSF" id="PIRSF000193">
    <property type="entry name" value="Pyrrol-5-carb_rd"/>
    <property type="match status" value="1"/>
</dbReference>
<comment type="catalytic activity">
    <reaction evidence="4">
        <text>L-proline + NADP(+) = (S)-1-pyrroline-5-carboxylate + NADPH + 2 H(+)</text>
        <dbReference type="Rhea" id="RHEA:14109"/>
        <dbReference type="ChEBI" id="CHEBI:15378"/>
        <dbReference type="ChEBI" id="CHEBI:17388"/>
        <dbReference type="ChEBI" id="CHEBI:57783"/>
        <dbReference type="ChEBI" id="CHEBI:58349"/>
        <dbReference type="ChEBI" id="CHEBI:60039"/>
        <dbReference type="EC" id="1.5.1.2"/>
    </reaction>
</comment>
<dbReference type="PANTHER" id="PTHR11645:SF0">
    <property type="entry name" value="PYRROLINE-5-CARBOXYLATE REDUCTASE 3"/>
    <property type="match status" value="1"/>
</dbReference>
<evidence type="ECO:0000256" key="5">
    <source>
        <dbReference type="NCBIfam" id="TIGR00112"/>
    </source>
</evidence>
<gene>
    <name evidence="4 9" type="primary">proC</name>
    <name evidence="9" type="ORF">H9874_01465</name>
</gene>
<dbReference type="Proteomes" id="UP000824264">
    <property type="component" value="Unassembled WGS sequence"/>
</dbReference>
<dbReference type="AlphaFoldDB" id="A0A9D1QYT1"/>
<dbReference type="GO" id="GO:0055129">
    <property type="term" value="P:L-proline biosynthetic process"/>
    <property type="evidence" value="ECO:0007669"/>
    <property type="project" value="UniProtKB-UniRule"/>
</dbReference>
<feature type="binding site" evidence="6">
    <location>
        <begin position="15"/>
        <end position="20"/>
    </location>
    <ligand>
        <name>NADP(+)</name>
        <dbReference type="ChEBI" id="CHEBI:58349"/>
    </ligand>
</feature>
<feature type="domain" description="Pyrroline-5-carboxylate reductase dimerisation" evidence="8">
    <location>
        <begin position="165"/>
        <end position="266"/>
    </location>
</feature>
<comment type="subcellular location">
    <subcellularLocation>
        <location evidence="4">Cytoplasm</location>
    </subcellularLocation>
</comment>
<feature type="domain" description="Pyrroline-5-carboxylate reductase catalytic N-terminal" evidence="7">
    <location>
        <begin position="11"/>
        <end position="102"/>
    </location>
</feature>
<dbReference type="Gene3D" id="3.40.50.720">
    <property type="entry name" value="NAD(P)-binding Rossmann-like Domain"/>
    <property type="match status" value="1"/>
</dbReference>
<evidence type="ECO:0000256" key="1">
    <source>
        <dbReference type="ARBA" id="ARBA00005525"/>
    </source>
</evidence>
<dbReference type="GO" id="GO:0004735">
    <property type="term" value="F:pyrroline-5-carboxylate reductase activity"/>
    <property type="evidence" value="ECO:0007669"/>
    <property type="project" value="UniProtKB-UniRule"/>
</dbReference>
<dbReference type="FunFam" id="1.10.3730.10:FF:000001">
    <property type="entry name" value="Pyrroline-5-carboxylate reductase"/>
    <property type="match status" value="1"/>
</dbReference>
<dbReference type="InterPro" id="IPR036291">
    <property type="entry name" value="NAD(P)-bd_dom_sf"/>
</dbReference>
<name>A0A9D1QYT1_9BACT</name>
<protein>
    <recommendedName>
        <fullName evidence="4 5">Pyrroline-5-carboxylate reductase</fullName>
        <shortName evidence="4">P5C reductase</shortName>
        <shortName evidence="4">P5CR</shortName>
        <ecNumber evidence="4 5">1.5.1.2</ecNumber>
    </recommendedName>
    <alternativeName>
        <fullName evidence="4">PCA reductase</fullName>
    </alternativeName>
</protein>
<dbReference type="Pfam" id="PF14748">
    <property type="entry name" value="P5CR_dimer"/>
    <property type="match status" value="1"/>
</dbReference>
<reference evidence="9" key="2">
    <citation type="submission" date="2021-04" db="EMBL/GenBank/DDBJ databases">
        <authorList>
            <person name="Gilroy R."/>
        </authorList>
    </citation>
    <scope>NUCLEOTIDE SEQUENCE</scope>
    <source>
        <strain evidence="9">ChiSxjej5B17-1746</strain>
    </source>
</reference>
<dbReference type="NCBIfam" id="TIGR00112">
    <property type="entry name" value="proC"/>
    <property type="match status" value="1"/>
</dbReference>
<evidence type="ECO:0000256" key="2">
    <source>
        <dbReference type="ARBA" id="ARBA00022857"/>
    </source>
</evidence>
<dbReference type="GO" id="GO:0005737">
    <property type="term" value="C:cytoplasm"/>
    <property type="evidence" value="ECO:0007669"/>
    <property type="project" value="UniProtKB-SubCell"/>
</dbReference>
<evidence type="ECO:0000259" key="7">
    <source>
        <dbReference type="Pfam" id="PF03807"/>
    </source>
</evidence>
<keyword evidence="3 4" id="KW-0560">Oxidoreductase</keyword>
<dbReference type="InterPro" id="IPR008927">
    <property type="entry name" value="6-PGluconate_DH-like_C_sf"/>
</dbReference>
<evidence type="ECO:0000256" key="3">
    <source>
        <dbReference type="ARBA" id="ARBA00023002"/>
    </source>
</evidence>
<comment type="caution">
    <text evidence="9">The sequence shown here is derived from an EMBL/GenBank/DDBJ whole genome shotgun (WGS) entry which is preliminary data.</text>
</comment>
<comment type="function">
    <text evidence="4">Catalyzes the reduction of 1-pyrroline-5-carboxylate (PCA) to L-proline.</text>
</comment>
<keyword evidence="4" id="KW-0963">Cytoplasm</keyword>
<dbReference type="Gene3D" id="1.10.3730.10">
    <property type="entry name" value="ProC C-terminal domain-like"/>
    <property type="match status" value="1"/>
</dbReference>
<dbReference type="Pfam" id="PF03807">
    <property type="entry name" value="F420_oxidored"/>
    <property type="match status" value="1"/>
</dbReference>
<evidence type="ECO:0000259" key="8">
    <source>
        <dbReference type="Pfam" id="PF14748"/>
    </source>
</evidence>
<evidence type="ECO:0000256" key="6">
    <source>
        <dbReference type="PIRSR" id="PIRSR000193-1"/>
    </source>
</evidence>
<comment type="catalytic activity">
    <reaction evidence="4">
        <text>L-proline + NAD(+) = (S)-1-pyrroline-5-carboxylate + NADH + 2 H(+)</text>
        <dbReference type="Rhea" id="RHEA:14105"/>
        <dbReference type="ChEBI" id="CHEBI:15378"/>
        <dbReference type="ChEBI" id="CHEBI:17388"/>
        <dbReference type="ChEBI" id="CHEBI:57540"/>
        <dbReference type="ChEBI" id="CHEBI:57945"/>
        <dbReference type="ChEBI" id="CHEBI:60039"/>
        <dbReference type="EC" id="1.5.1.2"/>
    </reaction>
</comment>
<dbReference type="SUPFAM" id="SSF48179">
    <property type="entry name" value="6-phosphogluconate dehydrogenase C-terminal domain-like"/>
    <property type="match status" value="1"/>
</dbReference>
<accession>A0A9D1QYT1</accession>
<dbReference type="InterPro" id="IPR000304">
    <property type="entry name" value="Pyrroline-COOH_reductase"/>
</dbReference>
<keyword evidence="4" id="KW-0028">Amino-acid biosynthesis</keyword>
<dbReference type="HAMAP" id="MF_01925">
    <property type="entry name" value="P5C_reductase"/>
    <property type="match status" value="1"/>
</dbReference>
<comment type="pathway">
    <text evidence="4">Amino-acid biosynthesis; L-proline biosynthesis; L-proline from L-glutamate 5-semialdehyde: step 1/1.</text>
</comment>
<keyword evidence="2 4" id="KW-0521">NADP</keyword>
<keyword evidence="4" id="KW-0641">Proline biosynthesis</keyword>
<comment type="similarity">
    <text evidence="1 4">Belongs to the pyrroline-5-carboxylate reductase family.</text>
</comment>